<dbReference type="Gene3D" id="3.30.70.1730">
    <property type="match status" value="1"/>
</dbReference>
<organism evidence="2 3">
    <name type="scientific">Pleurostoma richardsiae</name>
    <dbReference type="NCBI Taxonomy" id="41990"/>
    <lineage>
        <taxon>Eukaryota</taxon>
        <taxon>Fungi</taxon>
        <taxon>Dikarya</taxon>
        <taxon>Ascomycota</taxon>
        <taxon>Pezizomycotina</taxon>
        <taxon>Sordariomycetes</taxon>
        <taxon>Sordariomycetidae</taxon>
        <taxon>Calosphaeriales</taxon>
        <taxon>Pleurostomataceae</taxon>
        <taxon>Pleurostoma</taxon>
    </lineage>
</organism>
<dbReference type="EMBL" id="JANBVO010000020">
    <property type="protein sequence ID" value="KAJ9143120.1"/>
    <property type="molecule type" value="Genomic_DNA"/>
</dbReference>
<evidence type="ECO:0000256" key="1">
    <source>
        <dbReference type="ARBA" id="ARBA00008889"/>
    </source>
</evidence>
<comment type="caution">
    <text evidence="2">The sequence shown here is derived from an EMBL/GenBank/DDBJ whole genome shotgun (WGS) entry which is preliminary data.</text>
</comment>
<dbReference type="SUPFAM" id="SSF160369">
    <property type="entry name" value="Ribosomal protein L10-like"/>
    <property type="match status" value="1"/>
</dbReference>
<protein>
    <submittedName>
        <fullName evidence="2">Uncharacterized protein</fullName>
    </submittedName>
</protein>
<dbReference type="InterPro" id="IPR043141">
    <property type="entry name" value="Ribosomal_uL10-like_sf"/>
</dbReference>
<proteinExistence type="inferred from homology"/>
<gene>
    <name evidence="2" type="ORF">NKR23_g6922</name>
</gene>
<reference evidence="2" key="1">
    <citation type="submission" date="2022-07" db="EMBL/GenBank/DDBJ databases">
        <title>Fungi with potential for degradation of polypropylene.</title>
        <authorList>
            <person name="Gostincar C."/>
        </authorList>
    </citation>
    <scope>NUCLEOTIDE SEQUENCE</scope>
    <source>
        <strain evidence="2">EXF-13308</strain>
    </source>
</reference>
<dbReference type="AlphaFoldDB" id="A0AA38RVA9"/>
<comment type="similarity">
    <text evidence="1">Belongs to the universal ribosomal protein uL10 family.</text>
</comment>
<dbReference type="Proteomes" id="UP001174694">
    <property type="component" value="Unassembled WGS sequence"/>
</dbReference>
<dbReference type="PANTHER" id="PTHR11560">
    <property type="entry name" value="39S RIBOSOMAL PROTEIN L10, MITOCHONDRIAL"/>
    <property type="match status" value="1"/>
</dbReference>
<keyword evidence="3" id="KW-1185">Reference proteome</keyword>
<evidence type="ECO:0000313" key="2">
    <source>
        <dbReference type="EMBL" id="KAJ9143120.1"/>
    </source>
</evidence>
<dbReference type="InterPro" id="IPR047865">
    <property type="entry name" value="Ribosomal_uL10_bac_type"/>
</dbReference>
<sequence>MPARTPCRAASRLANSLTQQTPLASRCTASIWQLRLTNLSQRDYATARSVVSSALRLPDDYVPPTKPPTARPPEVRKSQLLRAYTSLLRSTPLILIFQHNNLTALEWAAIRRELNLALAEVSAPAASPVSPQASIDITSAIQLQVIRTRMLDQALKIVEFFDPASVSASATSVVDKAYTHDLSRAAYQAVKSAEASVPENSVYAQLAPLFVGPLALLTFPAVSPQHLAAALTVLSPSPPAFSAPSRKKNPGYYDIAVQNGLQKLLLVGGRIEGKVFDPEGVRWVGGIEGGLDGLRARLVAMLQSAGLSLTTTLDAAGKSLWLTMESRRAILEGEEEESTGAKKE</sequence>
<accession>A0AA38RVA9</accession>
<name>A0AA38RVA9_9PEZI</name>
<evidence type="ECO:0000313" key="3">
    <source>
        <dbReference type="Proteomes" id="UP001174694"/>
    </source>
</evidence>